<protein>
    <submittedName>
        <fullName evidence="1">GTPase ObgE</fullName>
    </submittedName>
</protein>
<keyword evidence="2" id="KW-1185">Reference proteome</keyword>
<accession>A0AC61QHL7</accession>
<reference evidence="1" key="1">
    <citation type="submission" date="2019-03" db="EMBL/GenBank/DDBJ databases">
        <title>Candidatus Syntrophosphaera thermopropionivorans: a novel player in syntrophic propionate oxidation during anaerobic digestion.</title>
        <authorList>
            <person name="Dyksma S."/>
        </authorList>
    </citation>
    <scope>NUCLEOTIDE SEQUENCE</scope>
    <source>
        <strain evidence="1">W5</strain>
    </source>
</reference>
<comment type="caution">
    <text evidence="1">The sequence shown here is derived from an EMBL/GenBank/DDBJ whole genome shotgun (WGS) entry which is preliminary data.</text>
</comment>
<name>A0AC61QHL7_9BACT</name>
<evidence type="ECO:0000313" key="2">
    <source>
        <dbReference type="Proteomes" id="UP000294588"/>
    </source>
</evidence>
<evidence type="ECO:0000313" key="1">
    <source>
        <dbReference type="EMBL" id="TDF72459.1"/>
    </source>
</evidence>
<dbReference type="Proteomes" id="UP000294588">
    <property type="component" value="Unassembled WGS sequence"/>
</dbReference>
<sequence length="336" mass="36756">MFIDYAKITIKAGNGGDGIISFRKEKYISRGGPDGGNGGHGGSVIAIGDENVNTLLAYKYHRKFYAEDGKPGSNARKRGLSGDDIYLHLPLGTEIYQITETGERIKIADITTHNEEIILAHGGRGGKGNSNFATSTNQAPRIATPGRTTKEIVLELVLKLMADVGLVGFPNAGKSTLLSVLSSAKPKIADYEFTTLEPMLGVVPVTEYQSFVMADIPGIIEGAHQGKGLGHQFLQHIQRTSVLLFLIDINTPDPLEAFRTLHSELYLYDPFLDKKPSLIVLSKLDTIPEEERNARSAELQSLFQKEYGLDVLPISAVGNLGIEELKWTLYNMLDKK</sequence>
<dbReference type="EMBL" id="SMOG01000037">
    <property type="protein sequence ID" value="TDF72459.1"/>
    <property type="molecule type" value="Genomic_DNA"/>
</dbReference>
<organism evidence="1 2">
    <name type="scientific">Candidatus Syntrophosphaera thermopropionivorans</name>
    <dbReference type="NCBI Taxonomy" id="2593015"/>
    <lineage>
        <taxon>Bacteria</taxon>
        <taxon>Pseudomonadati</taxon>
        <taxon>Candidatus Cloacimonadota</taxon>
        <taxon>Candidatus Cloacimonadia</taxon>
        <taxon>Candidatus Cloacimonadales</taxon>
        <taxon>Candidatus Cloacimonadaceae</taxon>
        <taxon>Candidatus Syntrophosphaera</taxon>
    </lineage>
</organism>
<gene>
    <name evidence="1" type="primary">obgE</name>
    <name evidence="1" type="ORF">E0946_06950</name>
</gene>
<proteinExistence type="predicted"/>